<organism evidence="8 9">
    <name type="scientific">Oceanisphaera profunda</name>
    <dbReference type="NCBI Taxonomy" id="1416627"/>
    <lineage>
        <taxon>Bacteria</taxon>
        <taxon>Pseudomonadati</taxon>
        <taxon>Pseudomonadota</taxon>
        <taxon>Gammaproteobacteria</taxon>
        <taxon>Aeromonadales</taxon>
        <taxon>Aeromonadaceae</taxon>
        <taxon>Oceanisphaera</taxon>
    </lineage>
</organism>
<evidence type="ECO:0000256" key="4">
    <source>
        <dbReference type="ARBA" id="ARBA00023110"/>
    </source>
</evidence>
<dbReference type="EMBL" id="CP021377">
    <property type="protein sequence ID" value="ART83113.1"/>
    <property type="molecule type" value="Genomic_DNA"/>
</dbReference>
<dbReference type="GO" id="GO:0003755">
    <property type="term" value="F:peptidyl-prolyl cis-trans isomerase activity"/>
    <property type="evidence" value="ECO:0007669"/>
    <property type="project" value="UniProtKB-KW"/>
</dbReference>
<protein>
    <recommendedName>
        <fullName evidence="3">peptidylprolyl isomerase</fullName>
        <ecNumber evidence="3">5.2.1.8</ecNumber>
    </recommendedName>
</protein>
<feature type="chain" id="PRO_5013367496" description="peptidylprolyl isomerase" evidence="6">
    <location>
        <begin position="23"/>
        <end position="319"/>
    </location>
</feature>
<evidence type="ECO:0000256" key="5">
    <source>
        <dbReference type="PROSITE-ProRule" id="PRU00278"/>
    </source>
</evidence>
<dbReference type="EC" id="5.2.1.8" evidence="3"/>
<gene>
    <name evidence="8" type="ORF">CBP31_11215</name>
</gene>
<dbReference type="RefSeq" id="WP_161492516.1">
    <property type="nucleotide sequence ID" value="NZ_CP021377.1"/>
</dbReference>
<dbReference type="Gene3D" id="3.10.50.40">
    <property type="match status" value="1"/>
</dbReference>
<evidence type="ECO:0000256" key="2">
    <source>
        <dbReference type="ARBA" id="ARBA00007656"/>
    </source>
</evidence>
<dbReference type="InterPro" id="IPR027304">
    <property type="entry name" value="Trigger_fact/SurA_dom_sf"/>
</dbReference>
<dbReference type="PROSITE" id="PS50198">
    <property type="entry name" value="PPIC_PPIASE_2"/>
    <property type="match status" value="1"/>
</dbReference>
<dbReference type="SUPFAM" id="SSF54534">
    <property type="entry name" value="FKBP-like"/>
    <property type="match status" value="1"/>
</dbReference>
<dbReference type="InterPro" id="IPR050245">
    <property type="entry name" value="PrsA_foldase"/>
</dbReference>
<comment type="catalytic activity">
    <reaction evidence="1">
        <text>[protein]-peptidylproline (omega=180) = [protein]-peptidylproline (omega=0)</text>
        <dbReference type="Rhea" id="RHEA:16237"/>
        <dbReference type="Rhea" id="RHEA-COMP:10747"/>
        <dbReference type="Rhea" id="RHEA-COMP:10748"/>
        <dbReference type="ChEBI" id="CHEBI:83833"/>
        <dbReference type="ChEBI" id="CHEBI:83834"/>
        <dbReference type="EC" id="5.2.1.8"/>
    </reaction>
</comment>
<dbReference type="Pfam" id="PF13624">
    <property type="entry name" value="SurA_N_3"/>
    <property type="match status" value="1"/>
</dbReference>
<name>A0A1Y0D6D4_9GAMM</name>
<evidence type="ECO:0000313" key="9">
    <source>
        <dbReference type="Proteomes" id="UP000243937"/>
    </source>
</evidence>
<evidence type="ECO:0000313" key="8">
    <source>
        <dbReference type="EMBL" id="ART83113.1"/>
    </source>
</evidence>
<dbReference type="Pfam" id="PF00639">
    <property type="entry name" value="Rotamase"/>
    <property type="match status" value="1"/>
</dbReference>
<sequence>MKGIKMGILMLLCCVQASSVWAQVVGVAAKVNGVEISNFRLERHFADYLLAQGRSVGAIRSPNVYKRFRKEALEQLIDKELLWQEAQKRGLNVDPVRVQTELKKLKAAFGSPENFARRLVQEGFDESSYTDYLRQELAAMMMLEALTPVSAPSAAEVERLYQLNVKQFERPELIQARHILLKVSTASDQESIAEVHKQITSLQQQLNQGADFAALARRYSQDSTAEQGGLLDDFQRGDMVPSFETAAFALLPGAISEPVLTQYGWHLIKLEQRHPSLTMPQQEAKELILRQLANEQINQARTATLVQLRADSEVVILSR</sequence>
<dbReference type="KEGG" id="opf:CBP31_11215"/>
<dbReference type="InterPro" id="IPR046357">
    <property type="entry name" value="PPIase_dom_sf"/>
</dbReference>
<dbReference type="PANTHER" id="PTHR47245:SF2">
    <property type="entry name" value="PEPTIDYL-PROLYL CIS-TRANS ISOMERASE HP_0175-RELATED"/>
    <property type="match status" value="1"/>
</dbReference>
<dbReference type="PANTHER" id="PTHR47245">
    <property type="entry name" value="PEPTIDYLPROLYL ISOMERASE"/>
    <property type="match status" value="1"/>
</dbReference>
<keyword evidence="9" id="KW-1185">Reference proteome</keyword>
<dbReference type="InterPro" id="IPR000297">
    <property type="entry name" value="PPIase_PpiC"/>
</dbReference>
<proteinExistence type="inferred from homology"/>
<comment type="similarity">
    <text evidence="2">Belongs to the PpiC/parvulin rotamase family.</text>
</comment>
<evidence type="ECO:0000259" key="7">
    <source>
        <dbReference type="PROSITE" id="PS50198"/>
    </source>
</evidence>
<dbReference type="Gene3D" id="1.10.4030.10">
    <property type="entry name" value="Porin chaperone SurA, peptide-binding domain"/>
    <property type="match status" value="1"/>
</dbReference>
<dbReference type="OrthoDB" id="7026509at2"/>
<keyword evidence="4 5" id="KW-0697">Rotamase</keyword>
<keyword evidence="5" id="KW-0413">Isomerase</keyword>
<dbReference type="AlphaFoldDB" id="A0A1Y0D6D4"/>
<evidence type="ECO:0000256" key="6">
    <source>
        <dbReference type="SAM" id="SignalP"/>
    </source>
</evidence>
<evidence type="ECO:0000256" key="1">
    <source>
        <dbReference type="ARBA" id="ARBA00000971"/>
    </source>
</evidence>
<evidence type="ECO:0000256" key="3">
    <source>
        <dbReference type="ARBA" id="ARBA00013194"/>
    </source>
</evidence>
<keyword evidence="6" id="KW-0732">Signal</keyword>
<feature type="domain" description="PpiC" evidence="7">
    <location>
        <begin position="171"/>
        <end position="272"/>
    </location>
</feature>
<reference evidence="8 9" key="1">
    <citation type="journal article" date="2014" name="Int. J. Syst. Evol. Microbiol.">
        <title>Oceanisphaera profunda sp. nov., a marine bacterium isolated from deep-sea sediment, and emended description of the genus Oceanisphaera.</title>
        <authorList>
            <person name="Xu Z."/>
            <person name="Zhang X.Y."/>
            <person name="Su H.N."/>
            <person name="Yu Z.C."/>
            <person name="Liu C."/>
            <person name="Li H."/>
            <person name="Chen X.L."/>
            <person name="Song X.Y."/>
            <person name="Xie B.B."/>
            <person name="Qin Q.L."/>
            <person name="Zhou B.C."/>
            <person name="Shi M."/>
            <person name="Huang Y."/>
            <person name="Zhang Y.Z."/>
        </authorList>
    </citation>
    <scope>NUCLEOTIDE SEQUENCE [LARGE SCALE GENOMIC DNA]</scope>
    <source>
        <strain evidence="8 9">SM1222</strain>
    </source>
</reference>
<dbReference type="Proteomes" id="UP000243937">
    <property type="component" value="Chromosome"/>
</dbReference>
<dbReference type="SUPFAM" id="SSF109998">
    <property type="entry name" value="Triger factor/SurA peptide-binding domain-like"/>
    <property type="match status" value="1"/>
</dbReference>
<feature type="signal peptide" evidence="6">
    <location>
        <begin position="1"/>
        <end position="22"/>
    </location>
</feature>
<accession>A0A1Y0D6D4</accession>